<dbReference type="Pfam" id="PF10197">
    <property type="entry name" value="Cir_N"/>
    <property type="match status" value="1"/>
</dbReference>
<evidence type="ECO:0000313" key="4">
    <source>
        <dbReference type="Proteomes" id="UP000694865"/>
    </source>
</evidence>
<feature type="compositionally biased region" description="Basic and acidic residues" evidence="2">
    <location>
        <begin position="95"/>
        <end position="117"/>
    </location>
</feature>
<dbReference type="Proteomes" id="UP000694865">
    <property type="component" value="Unplaced"/>
</dbReference>
<accession>A0ABM0H0R4</accession>
<organism evidence="4 5">
    <name type="scientific">Saccoglossus kowalevskii</name>
    <name type="common">Acorn worm</name>
    <dbReference type="NCBI Taxonomy" id="10224"/>
    <lineage>
        <taxon>Eukaryota</taxon>
        <taxon>Metazoa</taxon>
        <taxon>Hemichordata</taxon>
        <taxon>Enteropneusta</taxon>
        <taxon>Harrimaniidae</taxon>
        <taxon>Saccoglossus</taxon>
    </lineage>
</organism>
<proteinExistence type="predicted"/>
<feature type="compositionally biased region" description="Basic and acidic residues" evidence="2">
    <location>
        <begin position="202"/>
        <end position="225"/>
    </location>
</feature>
<evidence type="ECO:0000256" key="2">
    <source>
        <dbReference type="SAM" id="MobiDB-lite"/>
    </source>
</evidence>
<evidence type="ECO:0000256" key="1">
    <source>
        <dbReference type="SAM" id="Coils"/>
    </source>
</evidence>
<feature type="compositionally biased region" description="Basic residues" evidence="2">
    <location>
        <begin position="176"/>
        <end position="188"/>
    </location>
</feature>
<dbReference type="SMART" id="SM01083">
    <property type="entry name" value="Cir_N"/>
    <property type="match status" value="1"/>
</dbReference>
<protein>
    <submittedName>
        <fullName evidence="5">Leukocyte receptor cluster member 1 homolog</fullName>
    </submittedName>
</protein>
<reference evidence="5" key="1">
    <citation type="submission" date="2025-08" db="UniProtKB">
        <authorList>
            <consortium name="RefSeq"/>
        </authorList>
    </citation>
    <scope>IDENTIFICATION</scope>
    <source>
        <tissue evidence="5">Testes</tissue>
    </source>
</reference>
<dbReference type="PANTHER" id="PTHR22093:SF0">
    <property type="entry name" value="LEUKOCYTE RECEPTOR CLUSTER MEMBER 1"/>
    <property type="match status" value="1"/>
</dbReference>
<dbReference type="RefSeq" id="XP_002741633.1">
    <property type="nucleotide sequence ID" value="XM_002741587.2"/>
</dbReference>
<feature type="domain" description="CBF1-interacting co-repressor CIR N-terminal" evidence="3">
    <location>
        <begin position="8"/>
        <end position="44"/>
    </location>
</feature>
<keyword evidence="4" id="KW-1185">Reference proteome</keyword>
<evidence type="ECO:0000259" key="3">
    <source>
        <dbReference type="SMART" id="SM01083"/>
    </source>
</evidence>
<dbReference type="InterPro" id="IPR019339">
    <property type="entry name" value="CIR_N_dom"/>
</dbReference>
<keyword evidence="5" id="KW-0675">Receptor</keyword>
<feature type="region of interest" description="Disordered" evidence="2">
    <location>
        <begin position="48"/>
        <end position="73"/>
    </location>
</feature>
<feature type="region of interest" description="Disordered" evidence="2">
    <location>
        <begin position="95"/>
        <end position="254"/>
    </location>
</feature>
<feature type="coiled-coil region" evidence="1">
    <location>
        <begin position="14"/>
        <end position="44"/>
    </location>
</feature>
<dbReference type="InterPro" id="IPR039875">
    <property type="entry name" value="LENG1-like"/>
</dbReference>
<feature type="compositionally biased region" description="Basic and acidic residues" evidence="2">
    <location>
        <begin position="235"/>
        <end position="248"/>
    </location>
</feature>
<sequence length="272" mass="32170">MNILPKKSWHVLSKDNIERVRRDEEKAAAEEKEKQRRIALAEQEARTAHLREKARKRHGRDEPTMVDGADSSIVATTEATELRHPNFFSEIEEGKKTVGVNKEHEEEKRKEKEKYEKSIGLLTYLGQSSAEAKDAEPWYFKSPSKRKKCEEGEDDSTVDRKRKDTLDPLKDMDKYLRKKHKHKHKHKKEKESKERHKHAKADKKTPTIEQLRAERLQRERAERAKANKLLSGESSHSKETVNTDDRTRRYNSQYNPHLVRKLKYKGHMWNME</sequence>
<gene>
    <name evidence="5" type="primary">LOC100375896</name>
</gene>
<dbReference type="GeneID" id="100375896"/>
<evidence type="ECO:0000313" key="5">
    <source>
        <dbReference type="RefSeq" id="XP_002741633.1"/>
    </source>
</evidence>
<feature type="compositionally biased region" description="Basic and acidic residues" evidence="2">
    <location>
        <begin position="157"/>
        <end position="175"/>
    </location>
</feature>
<keyword evidence="1" id="KW-0175">Coiled coil</keyword>
<name>A0ABM0H0R4_SACKO</name>
<dbReference type="PANTHER" id="PTHR22093">
    <property type="entry name" value="LEUKOCYTE RECEPTOR CLUSTER LRC MEMBER 1"/>
    <property type="match status" value="1"/>
</dbReference>